<dbReference type="Pfam" id="PF02893">
    <property type="entry name" value="GRAM"/>
    <property type="match status" value="1"/>
</dbReference>
<dbReference type="EMBL" id="FOMG01000017">
    <property type="protein sequence ID" value="SFD01587.1"/>
    <property type="molecule type" value="Genomic_DNA"/>
</dbReference>
<feature type="domain" description="GRAM" evidence="2">
    <location>
        <begin position="57"/>
        <end position="144"/>
    </location>
</feature>
<evidence type="ECO:0000313" key="4">
    <source>
        <dbReference type="Proteomes" id="UP000199263"/>
    </source>
</evidence>
<dbReference type="AlphaFoldDB" id="A0A1I1NVK6"/>
<accession>A0A1I1NVK6</accession>
<evidence type="ECO:0000256" key="1">
    <source>
        <dbReference type="SAM" id="Phobius"/>
    </source>
</evidence>
<organism evidence="3 4">
    <name type="scientific">Clostridium uliginosum</name>
    <dbReference type="NCBI Taxonomy" id="119641"/>
    <lineage>
        <taxon>Bacteria</taxon>
        <taxon>Bacillati</taxon>
        <taxon>Bacillota</taxon>
        <taxon>Clostridia</taxon>
        <taxon>Eubacteriales</taxon>
        <taxon>Clostridiaceae</taxon>
        <taxon>Clostridium</taxon>
    </lineage>
</organism>
<keyword evidence="4" id="KW-1185">Reference proteome</keyword>
<gene>
    <name evidence="3" type="ORF">SAMN05421842_1172</name>
</gene>
<keyword evidence="1" id="KW-0812">Transmembrane</keyword>
<evidence type="ECO:0000313" key="3">
    <source>
        <dbReference type="EMBL" id="SFD01587.1"/>
    </source>
</evidence>
<feature type="transmembrane region" description="Helical" evidence="1">
    <location>
        <begin position="30"/>
        <end position="52"/>
    </location>
</feature>
<feature type="transmembrane region" description="Helical" evidence="1">
    <location>
        <begin position="5"/>
        <end position="24"/>
    </location>
</feature>
<keyword evidence="1" id="KW-0472">Membrane</keyword>
<reference evidence="3 4" key="1">
    <citation type="submission" date="2016-10" db="EMBL/GenBank/DDBJ databases">
        <authorList>
            <person name="de Groot N.N."/>
        </authorList>
    </citation>
    <scope>NUCLEOTIDE SEQUENCE [LARGE SCALE GENOMIC DNA]</scope>
    <source>
        <strain evidence="3 4">DSM 12992</strain>
    </source>
</reference>
<evidence type="ECO:0000259" key="2">
    <source>
        <dbReference type="Pfam" id="PF02893"/>
    </source>
</evidence>
<dbReference type="InterPro" id="IPR004182">
    <property type="entry name" value="GRAM"/>
</dbReference>
<dbReference type="Gene3D" id="2.30.29.30">
    <property type="entry name" value="Pleckstrin-homology domain (PH domain)/Phosphotyrosine-binding domain (PTB)"/>
    <property type="match status" value="1"/>
</dbReference>
<dbReference type="OrthoDB" id="2085436at2"/>
<dbReference type="RefSeq" id="WP_090091768.1">
    <property type="nucleotide sequence ID" value="NZ_FOMG01000017.1"/>
</dbReference>
<keyword evidence="1" id="KW-1133">Transmembrane helix</keyword>
<sequence length="166" mass="18210">MNKDFYKTFFSAGIPFGIIMGLFFGISKSIYGGIASGVISGLLFGLILSAFVEIQKKKFKKISSEVTNGKKVIMDGGANHFKGAEGVGGWLYLTSQELIFKSHAFNVQKHETMIPLEQIIEVKTVSTLGLIPNGLQIVISGGIIEKFVVTNRKTWVKKLNDEISSF</sequence>
<name>A0A1I1NVK6_9CLOT</name>
<dbReference type="InterPro" id="IPR011993">
    <property type="entry name" value="PH-like_dom_sf"/>
</dbReference>
<dbReference type="Proteomes" id="UP000199263">
    <property type="component" value="Unassembled WGS sequence"/>
</dbReference>
<protein>
    <submittedName>
        <fullName evidence="3">GRAM domain-containing protein</fullName>
    </submittedName>
</protein>
<proteinExistence type="predicted"/>